<comment type="caution">
    <text evidence="2">The sequence shown here is derived from an EMBL/GenBank/DDBJ whole genome shotgun (WGS) entry which is preliminary data.</text>
</comment>
<evidence type="ECO:0000256" key="1">
    <source>
        <dbReference type="SAM" id="MobiDB-lite"/>
    </source>
</evidence>
<feature type="region of interest" description="Disordered" evidence="1">
    <location>
        <begin position="182"/>
        <end position="221"/>
    </location>
</feature>
<protein>
    <recommendedName>
        <fullName evidence="4">Encoded protein</fullName>
    </recommendedName>
</protein>
<keyword evidence="3" id="KW-1185">Reference proteome</keyword>
<organism evidence="2 3">
    <name type="scientific">Dunaliella salina</name>
    <name type="common">Green alga</name>
    <name type="synonym">Protococcus salinus</name>
    <dbReference type="NCBI Taxonomy" id="3046"/>
    <lineage>
        <taxon>Eukaryota</taxon>
        <taxon>Viridiplantae</taxon>
        <taxon>Chlorophyta</taxon>
        <taxon>core chlorophytes</taxon>
        <taxon>Chlorophyceae</taxon>
        <taxon>CS clade</taxon>
        <taxon>Chlamydomonadales</taxon>
        <taxon>Dunaliellaceae</taxon>
        <taxon>Dunaliella</taxon>
    </lineage>
</organism>
<name>A0ABQ7G9L2_DUNSA</name>
<dbReference type="EMBL" id="MU069960">
    <property type="protein sequence ID" value="KAF5831284.1"/>
    <property type="molecule type" value="Genomic_DNA"/>
</dbReference>
<feature type="region of interest" description="Disordered" evidence="1">
    <location>
        <begin position="245"/>
        <end position="288"/>
    </location>
</feature>
<proteinExistence type="predicted"/>
<evidence type="ECO:0000313" key="2">
    <source>
        <dbReference type="EMBL" id="KAF5831284.1"/>
    </source>
</evidence>
<sequence length="315" mass="34901">MWLNVHESPGLEFQQRDNRPTHDLNEVVTLADVKRAKQLKEEADAQNVRIHRATAWQPKKHRGDDASDGKPSTKGVQFVPTAAARQQLCSEKPALLHRMDDTLARCRVLRDNRNYRLNSLGVFDDDKNEVRARSMQRVQVHKDLSTTSMRLPDARKEVKSERPDSSMEAKLERMCEKVCQSHPEQLASKPPSPQRGTLTSTKHRASMGARASSPGVSTATRQTAGTLGAISEGGTTVEHFSMRVTSPDPPPMGSVFGRRNPPPSSRKVTTTSNFGSAVAPSESKGDLSREFSAVNNPPKRPTVHVLHFVLSFFIP</sequence>
<reference evidence="2" key="1">
    <citation type="submission" date="2017-08" db="EMBL/GenBank/DDBJ databases">
        <authorList>
            <person name="Polle J.E."/>
            <person name="Barry K."/>
            <person name="Cushman J."/>
            <person name="Schmutz J."/>
            <person name="Tran D."/>
            <person name="Hathwaick L.T."/>
            <person name="Yim W.C."/>
            <person name="Jenkins J."/>
            <person name="Mckie-Krisberg Z.M."/>
            <person name="Prochnik S."/>
            <person name="Lindquist E."/>
            <person name="Dockter R.B."/>
            <person name="Adam C."/>
            <person name="Molina H."/>
            <person name="Bunkerborg J."/>
            <person name="Jin E."/>
            <person name="Buchheim M."/>
            <person name="Magnuson J."/>
        </authorList>
    </citation>
    <scope>NUCLEOTIDE SEQUENCE</scope>
    <source>
        <strain evidence="2">CCAP 19/18</strain>
    </source>
</reference>
<feature type="region of interest" description="Disordered" evidence="1">
    <location>
        <begin position="42"/>
        <end position="73"/>
    </location>
</feature>
<feature type="region of interest" description="Disordered" evidence="1">
    <location>
        <begin position="1"/>
        <end position="20"/>
    </location>
</feature>
<gene>
    <name evidence="2" type="ORF">DUNSADRAFT_13340</name>
</gene>
<feature type="compositionally biased region" description="Polar residues" evidence="1">
    <location>
        <begin position="266"/>
        <end position="275"/>
    </location>
</feature>
<dbReference type="Proteomes" id="UP000815325">
    <property type="component" value="Unassembled WGS sequence"/>
</dbReference>
<evidence type="ECO:0008006" key="4">
    <source>
        <dbReference type="Google" id="ProtNLM"/>
    </source>
</evidence>
<accession>A0ABQ7G9L2</accession>
<evidence type="ECO:0000313" key="3">
    <source>
        <dbReference type="Proteomes" id="UP000815325"/>
    </source>
</evidence>